<dbReference type="GO" id="GO:0000145">
    <property type="term" value="C:exocyst"/>
    <property type="evidence" value="ECO:0007669"/>
    <property type="project" value="UniProtKB-UniRule"/>
</dbReference>
<dbReference type="GeneID" id="25032788"/>
<proteinExistence type="inferred from homology"/>
<dbReference type="VEuPathDB" id="FungiDB:SOCG_03820"/>
<dbReference type="Proteomes" id="UP000016088">
    <property type="component" value="Unassembled WGS sequence"/>
</dbReference>
<evidence type="ECO:0000259" key="7">
    <source>
        <dbReference type="Pfam" id="PF20652"/>
    </source>
</evidence>
<evidence type="ECO:0000256" key="3">
    <source>
        <dbReference type="ARBA" id="ARBA00022927"/>
    </source>
</evidence>
<evidence type="ECO:0000256" key="1">
    <source>
        <dbReference type="ARBA" id="ARBA00022448"/>
    </source>
</evidence>
<dbReference type="GO" id="GO:0006893">
    <property type="term" value="P:Golgi to plasma membrane transport"/>
    <property type="evidence" value="ECO:0007669"/>
    <property type="project" value="TreeGrafter"/>
</dbReference>
<keyword evidence="2 4" id="KW-0268">Exocytosis</keyword>
<dbReference type="HOGENOM" id="CLU_288715_0_0_1"/>
<keyword evidence="3 4" id="KW-0653">Protein transport</keyword>
<dbReference type="OMA" id="WYKAIVT"/>
<reference evidence="8 9" key="1">
    <citation type="journal article" date="2011" name="Science">
        <title>Comparative functional genomics of the fission yeasts.</title>
        <authorList>
            <person name="Rhind N."/>
            <person name="Chen Z."/>
            <person name="Yassour M."/>
            <person name="Thompson D.A."/>
            <person name="Haas B.J."/>
            <person name="Habib N."/>
            <person name="Wapinski I."/>
            <person name="Roy S."/>
            <person name="Lin M.F."/>
            <person name="Heiman D.I."/>
            <person name="Young S.K."/>
            <person name="Furuya K."/>
            <person name="Guo Y."/>
            <person name="Pidoux A."/>
            <person name="Chen H.M."/>
            <person name="Robbertse B."/>
            <person name="Goldberg J.M."/>
            <person name="Aoki K."/>
            <person name="Bayne E.H."/>
            <person name="Berlin A.M."/>
            <person name="Desjardins C.A."/>
            <person name="Dobbs E."/>
            <person name="Dukaj L."/>
            <person name="Fan L."/>
            <person name="FitzGerald M.G."/>
            <person name="French C."/>
            <person name="Gujja S."/>
            <person name="Hansen K."/>
            <person name="Keifenheim D."/>
            <person name="Levin J.Z."/>
            <person name="Mosher R.A."/>
            <person name="Mueller C.A."/>
            <person name="Pfiffner J."/>
            <person name="Priest M."/>
            <person name="Russ C."/>
            <person name="Smialowska A."/>
            <person name="Swoboda P."/>
            <person name="Sykes S.M."/>
            <person name="Vaughn M."/>
            <person name="Vengrova S."/>
            <person name="Yoder R."/>
            <person name="Zeng Q."/>
            <person name="Allshire R."/>
            <person name="Baulcombe D."/>
            <person name="Birren B.W."/>
            <person name="Brown W."/>
            <person name="Ekwall K."/>
            <person name="Kellis M."/>
            <person name="Leatherwood J."/>
            <person name="Levin H."/>
            <person name="Margalit H."/>
            <person name="Martienssen R."/>
            <person name="Nieduszynski C.A."/>
            <person name="Spatafora J.W."/>
            <person name="Friedman N."/>
            <person name="Dalgaard J.Z."/>
            <person name="Baumann P."/>
            <person name="Niki H."/>
            <person name="Regev A."/>
            <person name="Nusbaum C."/>
        </authorList>
    </citation>
    <scope>NUCLEOTIDE SEQUENCE [LARGE SCALE GENOMIC DNA]</scope>
    <source>
        <strain evidence="9">yFS286</strain>
    </source>
</reference>
<dbReference type="GO" id="GO:0090522">
    <property type="term" value="P:vesicle tethering involved in exocytosis"/>
    <property type="evidence" value="ECO:0007669"/>
    <property type="project" value="UniProtKB-UniRule"/>
</dbReference>
<evidence type="ECO:0000256" key="2">
    <source>
        <dbReference type="ARBA" id="ARBA00022483"/>
    </source>
</evidence>
<keyword evidence="9" id="KW-1185">Reference proteome</keyword>
<dbReference type="Pfam" id="PF04048">
    <property type="entry name" value="Sec8_N"/>
    <property type="match status" value="1"/>
</dbReference>
<dbReference type="GO" id="GO:0006904">
    <property type="term" value="P:vesicle docking involved in exocytosis"/>
    <property type="evidence" value="ECO:0007669"/>
    <property type="project" value="InterPro"/>
</dbReference>
<protein>
    <recommendedName>
        <fullName evidence="4">Exocyst complex component Sec8</fullName>
    </recommendedName>
</protein>
<gene>
    <name evidence="8" type="ORF">SOCG_03820</name>
</gene>
<name>S9RCP4_SCHOY</name>
<feature type="region of interest" description="Disordered" evidence="5">
    <location>
        <begin position="1"/>
        <end position="45"/>
    </location>
</feature>
<accession>S9RCP4</accession>
<evidence type="ECO:0000259" key="6">
    <source>
        <dbReference type="Pfam" id="PF04048"/>
    </source>
</evidence>
<comment type="similarity">
    <text evidence="4">Belongs to the SEC8 family.</text>
</comment>
<dbReference type="GO" id="GO:0006897">
    <property type="term" value="P:endocytosis"/>
    <property type="evidence" value="ECO:0007669"/>
    <property type="project" value="EnsemblFungi"/>
</dbReference>
<evidence type="ECO:0000313" key="8">
    <source>
        <dbReference type="EMBL" id="EPX71884.1"/>
    </source>
</evidence>
<dbReference type="EMBL" id="KE503207">
    <property type="protein sequence ID" value="EPX71884.1"/>
    <property type="molecule type" value="Genomic_DNA"/>
</dbReference>
<dbReference type="AlphaFoldDB" id="S9RCP4"/>
<dbReference type="RefSeq" id="XP_013019184.1">
    <property type="nucleotide sequence ID" value="XM_013163730.1"/>
</dbReference>
<dbReference type="OrthoDB" id="272977at2759"/>
<keyword evidence="1 4" id="KW-0813">Transport</keyword>
<dbReference type="Pfam" id="PF20652">
    <property type="entry name" value="Sec8_C"/>
    <property type="match status" value="1"/>
</dbReference>
<sequence>MDTRFYSNSKKKGNSINSHSRLVSPEKHGNSNSAPDRERRGESAMRGMKMHDLKFLVQEIEDEWKDLCREDYRPISTALELLDEDSFGRDHKSFLRVYDRVSSSLQAVADQHKDDFARSVSAYGEIIDGIQRCLVRINTLKSSLENSRQHIGVANVKDLQQVMTRSSQHQKIIEILKEINEANEVFETTPKLLQAKDYYNLCNLVHRVRERLMHPAFDGILVVEQFKSRLIGLISHLEDVLSDDLISIVFLKKPLAYPIISACSSSSLRISEPLFLRNFLAEPKTVLKREQHEQLNYLRKSLSLGLPECVEMKFGQDSFRDLRIILESLNLLGKLPNAISALKSRTSAEIFSTVDTVSREFISKYALSTKDTHGSNLPGFFAEFELSAESCTNEKILSDFFEELFLRFRCIVMHHRGVHEYLMSPETQTAIGASQSLKSNGATHKHFVAPKSPEVEATEFQPFTYEPLVQAMEGELRLLLRDYLLSKNETAEKIGNVEHSDELSIYNLPGQNQVDKLFDVTNEVAVENESTFHKYVSNLVTSVAPSFLAKRSTASVSTIELFSGSKDISRLAGHPILVSPSIFHASSVLSSTVSFLEDAIIYLEDSHFSRKFAVNFLTEFLQVHYVPQLFRFMTSHLEKIFSDVDSFRVSSNWREYSKFPIFKCHINVVEYLRDLQDYLPTMSLNLNEFYDLLKDLLSRFQVRCAEYMSDICRSALLKEYKKFDDEHEDIDDTLRFRMLHDDLIYPQLIGLMKNCKRDSTNLDEICMSENRRLLQYEGQLIADKKLPVSVLSEDSDLIELLCYFYNSMEWVLQRCFSIYLERDDLSDILRRSQVNLDGSIIPFSRTDFSPTETNSLESVYADTFDRLQQTKFDALLLIRMEIRLRYMNTLQETVTLPDYVVEYRGRPDSSIVHLNATIVSTVLKLKNCLPSWEHNFVIHGINGFLDFLLYAKFYKLESMNRGACLQMLKNMSTMIQVLKSLQPKVQDVSFPKASKVFGIYQNGAKKIIEHFMATPSIDLIQDVKQMVRIYYQRLMKDANKSGREDLQRQYSKKVGMIMTQLENAVVADQK</sequence>
<dbReference type="GO" id="GO:0015031">
    <property type="term" value="P:protein transport"/>
    <property type="evidence" value="ECO:0007669"/>
    <property type="project" value="UniProtKB-KW"/>
</dbReference>
<dbReference type="GO" id="GO:0090619">
    <property type="term" value="C:meiotic spindle pole"/>
    <property type="evidence" value="ECO:0007669"/>
    <property type="project" value="EnsemblFungi"/>
</dbReference>
<dbReference type="InterPro" id="IPR007191">
    <property type="entry name" value="Sec8_exocyst_N"/>
</dbReference>
<dbReference type="GO" id="GO:1902716">
    <property type="term" value="C:cell cortex of growing cell tip"/>
    <property type="evidence" value="ECO:0007669"/>
    <property type="project" value="EnsemblFungi"/>
</dbReference>
<dbReference type="InterPro" id="IPR039682">
    <property type="entry name" value="Sec8/EXOC4"/>
</dbReference>
<dbReference type="PANTHER" id="PTHR14146">
    <property type="entry name" value="EXOCYST COMPLEX COMPONENT 4"/>
    <property type="match status" value="1"/>
</dbReference>
<feature type="domain" description="Exocyst complex component Sec8 N-terminal" evidence="6">
    <location>
        <begin position="53"/>
        <end position="188"/>
    </location>
</feature>
<comment type="function">
    <text evidence="4">Component of the exocyst complex involved in the docking of exocytic vesicles with fusion sites on the plasma membrane.</text>
</comment>
<evidence type="ECO:0000256" key="4">
    <source>
        <dbReference type="RuleBase" id="RU367079"/>
    </source>
</evidence>
<organism evidence="8 9">
    <name type="scientific">Schizosaccharomyces octosporus (strain yFS286)</name>
    <name type="common">Fission yeast</name>
    <name type="synonym">Octosporomyces octosporus</name>
    <dbReference type="NCBI Taxonomy" id="483514"/>
    <lineage>
        <taxon>Eukaryota</taxon>
        <taxon>Fungi</taxon>
        <taxon>Dikarya</taxon>
        <taxon>Ascomycota</taxon>
        <taxon>Taphrinomycotina</taxon>
        <taxon>Schizosaccharomycetes</taxon>
        <taxon>Schizosaccharomycetales</taxon>
        <taxon>Schizosaccharomycetaceae</taxon>
        <taxon>Schizosaccharomyces</taxon>
    </lineage>
</organism>
<dbReference type="GO" id="GO:0006612">
    <property type="term" value="P:protein targeting to membrane"/>
    <property type="evidence" value="ECO:0007669"/>
    <property type="project" value="UniProtKB-UniRule"/>
</dbReference>
<dbReference type="eggNOG" id="KOG3691">
    <property type="taxonomic scope" value="Eukaryota"/>
</dbReference>
<feature type="domain" description="Exocyst complex component Sec8 middle helical bundle" evidence="7">
    <location>
        <begin position="316"/>
        <end position="592"/>
    </location>
</feature>
<dbReference type="InterPro" id="IPR048630">
    <property type="entry name" value="Sec8_M"/>
</dbReference>
<dbReference type="GO" id="GO:0032120">
    <property type="term" value="P:ascospore-type prospore membrane formation"/>
    <property type="evidence" value="ECO:0007669"/>
    <property type="project" value="EnsemblFungi"/>
</dbReference>
<dbReference type="PANTHER" id="PTHR14146:SF0">
    <property type="entry name" value="EXOCYST COMPLEX COMPONENT 4"/>
    <property type="match status" value="1"/>
</dbReference>
<feature type="compositionally biased region" description="Basic and acidic residues" evidence="5">
    <location>
        <begin position="24"/>
        <end position="45"/>
    </location>
</feature>
<evidence type="ECO:0000256" key="5">
    <source>
        <dbReference type="SAM" id="MobiDB-lite"/>
    </source>
</evidence>
<evidence type="ECO:0000313" key="9">
    <source>
        <dbReference type="Proteomes" id="UP000016088"/>
    </source>
</evidence>
<dbReference type="GO" id="GO:0110085">
    <property type="term" value="C:mitotic actomyosin contractile ring"/>
    <property type="evidence" value="ECO:0007669"/>
    <property type="project" value="EnsemblFungi"/>
</dbReference>